<evidence type="ECO:0000256" key="3">
    <source>
        <dbReference type="ARBA" id="ARBA00022692"/>
    </source>
</evidence>
<feature type="domain" description="Cation efflux protein transmembrane" evidence="8">
    <location>
        <begin position="198"/>
        <end position="405"/>
    </location>
</feature>
<evidence type="ECO:0000259" key="8">
    <source>
        <dbReference type="Pfam" id="PF01545"/>
    </source>
</evidence>
<evidence type="ECO:0000256" key="4">
    <source>
        <dbReference type="ARBA" id="ARBA00022989"/>
    </source>
</evidence>
<comment type="function">
    <text evidence="6">Functions as a zinc transporter.</text>
</comment>
<comment type="similarity">
    <text evidence="6">Belongs to the cation diffusion facilitator (CDF) transporter (TC 2.A.4) family. SLC30A subfamily.</text>
</comment>
<keyword evidence="4 6" id="KW-1133">Transmembrane helix</keyword>
<dbReference type="AlphaFoldDB" id="A0A6H0XJX4"/>
<dbReference type="Pfam" id="PF01545">
    <property type="entry name" value="Cation_efflux"/>
    <property type="match status" value="1"/>
</dbReference>
<dbReference type="GO" id="GO:0006882">
    <property type="term" value="P:intracellular zinc ion homeostasis"/>
    <property type="evidence" value="ECO:0007669"/>
    <property type="project" value="InterPro"/>
</dbReference>
<sequence>MTGSHAHHHEHAHSSEASSAIHSTPYDDADNAEDSSTIKIDHDYDFQHNLNQLHTGELTIPNNASASLLSPAGTTFSIAESPSSDEVWTPKSPQITDSAFLSIDPAAGAQRNPFNFTPQQYDATTRASLGRSSQENLPGKRRGHKYRHSSIHTAHQIFQAPTQRAPLTVPASLPIPTHKEAWRSLSRSQNIRLAWCLTHFVVAGVIQLAASGSLALTALSRLIFFDAAGAVSCVAVDVMTNFEVWTRSTIKHPFGLGRADVLAGFGMAVFIAFMGLDIISHGTQHALENLGDHEAHSPHSHERPSTIAVLLAATGAALTTLISAIGLGNHMRVGRTIQVPWLARWGNTLGNPSHFLTLSCCAALPVLTLLNTHAYSIADPLFAFIIAGCMIAFGVRLGSRLGNILLMAYTDPTDKNAISQLVLDIESDTSISAVEEAKIWQVHYGLGLADLKIKCRAGGQADDATKLRKRIMSLVKSRLGGAYGEGRGPRWDISIQVTREKD</sequence>
<name>A0A6H0XJX4_9PEZI</name>
<feature type="transmembrane region" description="Helical" evidence="6">
    <location>
        <begin position="381"/>
        <end position="399"/>
    </location>
</feature>
<evidence type="ECO:0000313" key="10">
    <source>
        <dbReference type="Proteomes" id="UP000503462"/>
    </source>
</evidence>
<dbReference type="GO" id="GO:0005789">
    <property type="term" value="C:endoplasmic reticulum membrane"/>
    <property type="evidence" value="ECO:0007669"/>
    <property type="project" value="UniProtKB-SubCell"/>
</dbReference>
<feature type="transmembrane region" description="Helical" evidence="6">
    <location>
        <begin position="222"/>
        <end position="240"/>
    </location>
</feature>
<keyword evidence="6" id="KW-0406">Ion transport</keyword>
<dbReference type="InterPro" id="IPR058533">
    <property type="entry name" value="Cation_efflux_TM"/>
</dbReference>
<feature type="transmembrane region" description="Helical" evidence="6">
    <location>
        <begin position="193"/>
        <end position="216"/>
    </location>
</feature>
<dbReference type="PANTHER" id="PTHR45755">
    <property type="match status" value="1"/>
</dbReference>
<gene>
    <name evidence="9" type="ORF">AMS68_000533</name>
</gene>
<keyword evidence="3 6" id="KW-0812">Transmembrane</keyword>
<evidence type="ECO:0000256" key="6">
    <source>
        <dbReference type="RuleBase" id="RU369017"/>
    </source>
</evidence>
<dbReference type="Gene3D" id="1.20.1510.10">
    <property type="entry name" value="Cation efflux protein transmembrane domain"/>
    <property type="match status" value="1"/>
</dbReference>
<dbReference type="EMBL" id="CP051139">
    <property type="protein sequence ID" value="QIW95015.1"/>
    <property type="molecule type" value="Genomic_DNA"/>
</dbReference>
<keyword evidence="5 6" id="KW-0472">Membrane</keyword>
<protein>
    <recommendedName>
        <fullName evidence="6">Zinc transporter</fullName>
    </recommendedName>
</protein>
<reference evidence="9 10" key="1">
    <citation type="journal article" date="2016" name="Sci. Rep.">
        <title>Peltaster fructicola genome reveals evolution from an invasive phytopathogen to an ectophytic parasite.</title>
        <authorList>
            <person name="Xu C."/>
            <person name="Chen H."/>
            <person name="Gleason M.L."/>
            <person name="Xu J.R."/>
            <person name="Liu H."/>
            <person name="Zhang R."/>
            <person name="Sun G."/>
        </authorList>
    </citation>
    <scope>NUCLEOTIDE SEQUENCE [LARGE SCALE GENOMIC DNA]</scope>
    <source>
        <strain evidence="9 10">LNHT1506</strain>
    </source>
</reference>
<feature type="region of interest" description="Disordered" evidence="7">
    <location>
        <begin position="123"/>
        <end position="143"/>
    </location>
</feature>
<dbReference type="GO" id="GO:0031410">
    <property type="term" value="C:cytoplasmic vesicle"/>
    <property type="evidence" value="ECO:0007669"/>
    <property type="project" value="TreeGrafter"/>
</dbReference>
<dbReference type="OrthoDB" id="5382797at2759"/>
<evidence type="ECO:0000256" key="1">
    <source>
        <dbReference type="ARBA" id="ARBA00004141"/>
    </source>
</evidence>
<evidence type="ECO:0000256" key="2">
    <source>
        <dbReference type="ARBA" id="ARBA00022448"/>
    </source>
</evidence>
<feature type="compositionally biased region" description="Polar residues" evidence="7">
    <location>
        <begin position="123"/>
        <end position="136"/>
    </location>
</feature>
<evidence type="ECO:0000313" key="9">
    <source>
        <dbReference type="EMBL" id="QIW95015.1"/>
    </source>
</evidence>
<evidence type="ECO:0000256" key="5">
    <source>
        <dbReference type="ARBA" id="ARBA00023136"/>
    </source>
</evidence>
<proteinExistence type="inferred from homology"/>
<dbReference type="PANTHER" id="PTHR45755:SF5">
    <property type="entry name" value="ZINC TRANSPORTER"/>
    <property type="match status" value="1"/>
</dbReference>
<dbReference type="GO" id="GO:0005794">
    <property type="term" value="C:Golgi apparatus"/>
    <property type="evidence" value="ECO:0007669"/>
    <property type="project" value="TreeGrafter"/>
</dbReference>
<feature type="transmembrane region" description="Helical" evidence="6">
    <location>
        <begin position="307"/>
        <end position="327"/>
    </location>
</feature>
<feature type="transmembrane region" description="Helical" evidence="6">
    <location>
        <begin position="261"/>
        <end position="280"/>
    </location>
</feature>
<dbReference type="GO" id="GO:1904257">
    <property type="term" value="P:zinc ion import into Golgi lumen"/>
    <property type="evidence" value="ECO:0007669"/>
    <property type="project" value="TreeGrafter"/>
</dbReference>
<keyword evidence="10" id="KW-1185">Reference proteome</keyword>
<feature type="compositionally biased region" description="Basic residues" evidence="7">
    <location>
        <begin position="1"/>
        <end position="11"/>
    </location>
</feature>
<dbReference type="Proteomes" id="UP000503462">
    <property type="component" value="Chromosome 1"/>
</dbReference>
<accession>A0A6H0XJX4</accession>
<dbReference type="SUPFAM" id="SSF161111">
    <property type="entry name" value="Cation efflux protein transmembrane domain-like"/>
    <property type="match status" value="1"/>
</dbReference>
<dbReference type="GO" id="GO:0005385">
    <property type="term" value="F:zinc ion transmembrane transporter activity"/>
    <property type="evidence" value="ECO:0007669"/>
    <property type="project" value="UniProtKB-UniRule"/>
</dbReference>
<dbReference type="InterPro" id="IPR027469">
    <property type="entry name" value="Cation_efflux_TMD_sf"/>
</dbReference>
<feature type="region of interest" description="Disordered" evidence="7">
    <location>
        <begin position="1"/>
        <end position="33"/>
    </location>
</feature>
<organism evidence="9 10">
    <name type="scientific">Peltaster fructicola</name>
    <dbReference type="NCBI Taxonomy" id="286661"/>
    <lineage>
        <taxon>Eukaryota</taxon>
        <taxon>Fungi</taxon>
        <taxon>Dikarya</taxon>
        <taxon>Ascomycota</taxon>
        <taxon>Pezizomycotina</taxon>
        <taxon>Dothideomycetes</taxon>
        <taxon>Dothideomycetes incertae sedis</taxon>
        <taxon>Peltaster</taxon>
    </lineage>
</organism>
<comment type="subcellular location">
    <subcellularLocation>
        <location evidence="6">Endoplasmic reticulum membrane</location>
        <topology evidence="6">Multi-pass membrane protein</topology>
    </subcellularLocation>
    <subcellularLocation>
        <location evidence="1">Membrane</location>
        <topology evidence="1">Multi-pass membrane protein</topology>
    </subcellularLocation>
</comment>
<keyword evidence="6" id="KW-0256">Endoplasmic reticulum</keyword>
<dbReference type="InterPro" id="IPR045316">
    <property type="entry name" value="Msc2-like"/>
</dbReference>
<feature type="transmembrane region" description="Helical" evidence="6">
    <location>
        <begin position="355"/>
        <end position="375"/>
    </location>
</feature>
<evidence type="ECO:0000256" key="7">
    <source>
        <dbReference type="SAM" id="MobiDB-lite"/>
    </source>
</evidence>
<keyword evidence="2 6" id="KW-0813">Transport</keyword>